<evidence type="ECO:0000313" key="7">
    <source>
        <dbReference type="Proteomes" id="UP000478008"/>
    </source>
</evidence>
<dbReference type="EMBL" id="CABFWN010000001">
    <property type="protein sequence ID" value="VUG17116.1"/>
    <property type="molecule type" value="Genomic_DNA"/>
</dbReference>
<feature type="region of interest" description="Disordered" evidence="4">
    <location>
        <begin position="218"/>
        <end position="254"/>
    </location>
</feature>
<organism evidence="6 7">
    <name type="scientific">Dekkera bruxellensis</name>
    <name type="common">Brettanomyces custersii</name>
    <dbReference type="NCBI Taxonomy" id="5007"/>
    <lineage>
        <taxon>Eukaryota</taxon>
        <taxon>Fungi</taxon>
        <taxon>Dikarya</taxon>
        <taxon>Ascomycota</taxon>
        <taxon>Saccharomycotina</taxon>
        <taxon>Pichiomycetes</taxon>
        <taxon>Pichiales</taxon>
        <taxon>Pichiaceae</taxon>
        <taxon>Brettanomyces</taxon>
    </lineage>
</organism>
<dbReference type="GO" id="GO:0036228">
    <property type="term" value="P:protein localization to nuclear inner membrane"/>
    <property type="evidence" value="ECO:0007669"/>
    <property type="project" value="TreeGrafter"/>
</dbReference>
<feature type="compositionally biased region" description="Low complexity" evidence="4">
    <location>
        <begin position="37"/>
        <end position="51"/>
    </location>
</feature>
<dbReference type="PANTHER" id="PTHR13000:SF0">
    <property type="entry name" value="NUCLEOPORIN P54"/>
    <property type="match status" value="1"/>
</dbReference>
<dbReference type="GO" id="GO:0006607">
    <property type="term" value="P:NLS-bearing protein import into nucleus"/>
    <property type="evidence" value="ECO:0007669"/>
    <property type="project" value="TreeGrafter"/>
</dbReference>
<feature type="region of interest" description="Disordered" evidence="4">
    <location>
        <begin position="30"/>
        <end position="55"/>
    </location>
</feature>
<keyword evidence="3" id="KW-0539">Nucleus</keyword>
<dbReference type="Proteomes" id="UP000478008">
    <property type="component" value="Unassembled WGS sequence"/>
</dbReference>
<evidence type="ECO:0000256" key="1">
    <source>
        <dbReference type="ARBA" id="ARBA00004123"/>
    </source>
</evidence>
<accession>A0A7D9CWG8</accession>
<dbReference type="InterPro" id="IPR025712">
    <property type="entry name" value="Nup54_alpha-helical_dom"/>
</dbReference>
<dbReference type="GO" id="GO:0006999">
    <property type="term" value="P:nuclear pore organization"/>
    <property type="evidence" value="ECO:0007669"/>
    <property type="project" value="TreeGrafter"/>
</dbReference>
<dbReference type="Pfam" id="PF13874">
    <property type="entry name" value="Nup54"/>
    <property type="match status" value="1"/>
</dbReference>
<comment type="subcellular location">
    <subcellularLocation>
        <location evidence="1">Nucleus</location>
    </subcellularLocation>
</comment>
<evidence type="ECO:0000259" key="5">
    <source>
        <dbReference type="Pfam" id="PF13874"/>
    </source>
</evidence>
<dbReference type="PANTHER" id="PTHR13000">
    <property type="entry name" value="NUCLEOPORIN P54"/>
    <property type="match status" value="1"/>
</dbReference>
<feature type="compositionally biased region" description="Polar residues" evidence="4">
    <location>
        <begin position="223"/>
        <end position="232"/>
    </location>
</feature>
<evidence type="ECO:0000256" key="2">
    <source>
        <dbReference type="ARBA" id="ARBA00022448"/>
    </source>
</evidence>
<keyword evidence="7" id="KW-1185">Reference proteome</keyword>
<evidence type="ECO:0000256" key="3">
    <source>
        <dbReference type="ARBA" id="ARBA00023242"/>
    </source>
</evidence>
<name>A0A7D9CWG8_DEKBR</name>
<dbReference type="GO" id="GO:0017056">
    <property type="term" value="F:structural constituent of nuclear pore"/>
    <property type="evidence" value="ECO:0007669"/>
    <property type="project" value="TreeGrafter"/>
</dbReference>
<evidence type="ECO:0000256" key="4">
    <source>
        <dbReference type="SAM" id="MobiDB-lite"/>
    </source>
</evidence>
<feature type="compositionally biased region" description="Low complexity" evidence="4">
    <location>
        <begin position="233"/>
        <end position="252"/>
    </location>
</feature>
<keyword evidence="2" id="KW-0813">Transport</keyword>
<dbReference type="InterPro" id="IPR024864">
    <property type="entry name" value="Nup54/Nup57/Nup44"/>
</dbReference>
<dbReference type="GO" id="GO:0044613">
    <property type="term" value="C:nuclear pore central transport channel"/>
    <property type="evidence" value="ECO:0007669"/>
    <property type="project" value="TreeGrafter"/>
</dbReference>
<evidence type="ECO:0000313" key="6">
    <source>
        <dbReference type="EMBL" id="VUG17116.1"/>
    </source>
</evidence>
<proteinExistence type="predicted"/>
<dbReference type="AlphaFoldDB" id="A0A7D9CWG8"/>
<protein>
    <submittedName>
        <fullName evidence="6">DEBR0S1_33562g1_1</fullName>
    </submittedName>
</protein>
<sequence>MFGANKGFGGANNNTSFSFGSSNNNNSSNNTGGGFSFGNNSSNSNNTNGSGFKLGGNSTGGGFNFGANKPASTTTNTGTGGFNFGANANKTATGTGNSGFSFGSNNTNNTSKPATGGGFSFGSSNTNNLNKPAASGGFSFGNKPTGTSLFGNNNNSNMNNNTSIGSNGLKPSTGTGFSFGNNNNTMNKLNTGGGFSFGNNANGNQNTSTSTGGLFGQNKPAFSLNSTFTNGRQQQPFQSQPFQSSGGQQGQQRNGYTPTIAEQLEKIKNSWDASSQQCLMKTHFYNKVPAEFNGYQRPLDESPEEWENAMKERPKGYNSIPVKVKGFQDLLKRSNLQIEYVKQSRVILNGINDNLVKLSDKHDLDSAGILLKCKNRQKQLDLKLLRIAINLSILKYKGYPLTNDEEKLVLKLRKLLDKIDDPVGLNRANELWARLSNLKRRLHNIDQNTEQSIEPRLMSNLQTQNSQAFTDIATRKNVSAISKLAKVLSKEQQGLQYLYELIEGDKEALAKHAKSPGINCTLYH</sequence>
<feature type="domain" description="Nucleoporin Nup54 alpha-helical" evidence="5">
    <location>
        <begin position="298"/>
        <end position="435"/>
    </location>
</feature>
<gene>
    <name evidence="6" type="primary">NUP57</name>
    <name evidence="6" type="ORF">DEBR0S1_33562G</name>
</gene>
<reference evidence="6 7" key="1">
    <citation type="submission" date="2019-07" db="EMBL/GenBank/DDBJ databases">
        <authorList>
            <person name="Friedrich A."/>
            <person name="Schacherer J."/>
        </authorList>
    </citation>
    <scope>NUCLEOTIDE SEQUENCE [LARGE SCALE GENOMIC DNA]</scope>
</reference>